<evidence type="ECO:0000256" key="3">
    <source>
        <dbReference type="ARBA" id="ARBA00022842"/>
    </source>
</evidence>
<dbReference type="SFLD" id="SFLDG01135">
    <property type="entry name" value="C1.5.6:_HAD__Beta-PGM__Phospha"/>
    <property type="match status" value="1"/>
</dbReference>
<evidence type="ECO:0008006" key="5">
    <source>
        <dbReference type="Google" id="ProtNLM"/>
    </source>
</evidence>
<dbReference type="InterPro" id="IPR023198">
    <property type="entry name" value="PGP-like_dom2"/>
</dbReference>
<keyword evidence="2" id="KW-0479">Metal-binding</keyword>
<dbReference type="PANTHER" id="PTHR46193:SF10">
    <property type="entry name" value="6-PHOSPHOGLUCONATE PHOSPHATASE"/>
    <property type="match status" value="1"/>
</dbReference>
<dbReference type="GO" id="GO:0046872">
    <property type="term" value="F:metal ion binding"/>
    <property type="evidence" value="ECO:0007669"/>
    <property type="project" value="UniProtKB-KW"/>
</dbReference>
<dbReference type="InterPro" id="IPR006439">
    <property type="entry name" value="HAD-SF_hydro_IA"/>
</dbReference>
<dbReference type="InterPro" id="IPR036412">
    <property type="entry name" value="HAD-like_sf"/>
</dbReference>
<keyword evidence="3" id="KW-0460">Magnesium</keyword>
<dbReference type="InterPro" id="IPR023214">
    <property type="entry name" value="HAD_sf"/>
</dbReference>
<dbReference type="NCBIfam" id="TIGR01509">
    <property type="entry name" value="HAD-SF-IA-v3"/>
    <property type="match status" value="1"/>
</dbReference>
<dbReference type="PANTHER" id="PTHR46193">
    <property type="entry name" value="6-PHOSPHOGLUCONATE PHOSPHATASE"/>
    <property type="match status" value="1"/>
</dbReference>
<dbReference type="GO" id="GO:0003824">
    <property type="term" value="F:catalytic activity"/>
    <property type="evidence" value="ECO:0007669"/>
    <property type="project" value="UniProtKB-ARBA"/>
</dbReference>
<sequence length="214" mass="23212">MTIELVIFDCDGVLVDSEIIACEELKKALGDCGLDMTLDEVIKTFVGLSMTSGVKIIQEMLGHDLPDDFLTRLQTKTFAAFQDSLMPVQDIQDVLEKLTTMPQKICVASSGALEKIAFTLGLTGLKGYFQGNIFSTSQVPRGKPYPDIYLYAARQMDADPSRCLVVEDSLPGVQGAVAAGMEVLAYATRGQDKRLANAGGMVISQMKDVIKYLA</sequence>
<reference evidence="4" key="1">
    <citation type="submission" date="2018-06" db="EMBL/GenBank/DDBJ databases">
        <authorList>
            <person name="Zhirakovskaya E."/>
        </authorList>
    </citation>
    <scope>NUCLEOTIDE SEQUENCE</scope>
</reference>
<dbReference type="AlphaFoldDB" id="A0A3B0RK75"/>
<dbReference type="Pfam" id="PF00702">
    <property type="entry name" value="Hydrolase"/>
    <property type="match status" value="1"/>
</dbReference>
<comment type="cofactor">
    <cofactor evidence="1">
        <name>Mg(2+)</name>
        <dbReference type="ChEBI" id="CHEBI:18420"/>
    </cofactor>
</comment>
<proteinExistence type="predicted"/>
<dbReference type="InterPro" id="IPR051600">
    <property type="entry name" value="Beta-PGM-like"/>
</dbReference>
<dbReference type="SUPFAM" id="SSF56784">
    <property type="entry name" value="HAD-like"/>
    <property type="match status" value="1"/>
</dbReference>
<evidence type="ECO:0000313" key="4">
    <source>
        <dbReference type="EMBL" id="VAV92419.1"/>
    </source>
</evidence>
<name>A0A3B0RK75_9ZZZZ</name>
<evidence type="ECO:0000256" key="1">
    <source>
        <dbReference type="ARBA" id="ARBA00001946"/>
    </source>
</evidence>
<dbReference type="CDD" id="cd07526">
    <property type="entry name" value="HAD_BPGM_like"/>
    <property type="match status" value="1"/>
</dbReference>
<dbReference type="Gene3D" id="1.10.150.240">
    <property type="entry name" value="Putative phosphatase, domain 2"/>
    <property type="match status" value="1"/>
</dbReference>
<dbReference type="SFLD" id="SFLDS00003">
    <property type="entry name" value="Haloacid_Dehalogenase"/>
    <property type="match status" value="1"/>
</dbReference>
<dbReference type="Gene3D" id="3.40.50.1000">
    <property type="entry name" value="HAD superfamily/HAD-like"/>
    <property type="match status" value="1"/>
</dbReference>
<gene>
    <name evidence="4" type="ORF">MNBD_ALPHA01-587</name>
</gene>
<accession>A0A3B0RK75</accession>
<organism evidence="4">
    <name type="scientific">hydrothermal vent metagenome</name>
    <dbReference type="NCBI Taxonomy" id="652676"/>
    <lineage>
        <taxon>unclassified sequences</taxon>
        <taxon>metagenomes</taxon>
        <taxon>ecological metagenomes</taxon>
    </lineage>
</organism>
<protein>
    <recommendedName>
        <fullName evidence="5">Phosphatase YieH</fullName>
    </recommendedName>
</protein>
<dbReference type="SFLD" id="SFLDG01129">
    <property type="entry name" value="C1.5:_HAD__Beta-PGM__Phosphata"/>
    <property type="match status" value="1"/>
</dbReference>
<evidence type="ECO:0000256" key="2">
    <source>
        <dbReference type="ARBA" id="ARBA00022723"/>
    </source>
</evidence>
<dbReference type="EMBL" id="UOEJ01000034">
    <property type="protein sequence ID" value="VAV92419.1"/>
    <property type="molecule type" value="Genomic_DNA"/>
</dbReference>